<proteinExistence type="predicted"/>
<organism evidence="2 3">
    <name type="scientific">Drosophila lebanonensis</name>
    <name type="common">Fruit fly</name>
    <name type="synonym">Scaptodrosophila lebanonensis</name>
    <dbReference type="NCBI Taxonomy" id="7225"/>
    <lineage>
        <taxon>Eukaryota</taxon>
        <taxon>Metazoa</taxon>
        <taxon>Ecdysozoa</taxon>
        <taxon>Arthropoda</taxon>
        <taxon>Hexapoda</taxon>
        <taxon>Insecta</taxon>
        <taxon>Pterygota</taxon>
        <taxon>Neoptera</taxon>
        <taxon>Endopterygota</taxon>
        <taxon>Diptera</taxon>
        <taxon>Brachycera</taxon>
        <taxon>Muscomorpha</taxon>
        <taxon>Ephydroidea</taxon>
        <taxon>Drosophilidae</taxon>
        <taxon>Scaptodrosophila</taxon>
    </lineage>
</organism>
<feature type="chain" id="PRO_5026897179" evidence="1">
    <location>
        <begin position="24"/>
        <end position="152"/>
    </location>
</feature>
<evidence type="ECO:0000256" key="1">
    <source>
        <dbReference type="SAM" id="SignalP"/>
    </source>
</evidence>
<feature type="signal peptide" evidence="1">
    <location>
        <begin position="1"/>
        <end position="23"/>
    </location>
</feature>
<dbReference type="OrthoDB" id="7998970at2759"/>
<evidence type="ECO:0000313" key="3">
    <source>
        <dbReference type="RefSeq" id="XP_030372297.1"/>
    </source>
</evidence>
<dbReference type="RefSeq" id="XP_030372297.1">
    <property type="nucleotide sequence ID" value="XM_030516437.1"/>
</dbReference>
<gene>
    <name evidence="3" type="primary">LOC115622492</name>
</gene>
<name>A0A6J2TBG2_DROLE</name>
<evidence type="ECO:0000313" key="2">
    <source>
        <dbReference type="Proteomes" id="UP000504634"/>
    </source>
</evidence>
<dbReference type="AlphaFoldDB" id="A0A6J2TBG2"/>
<dbReference type="Proteomes" id="UP000504634">
    <property type="component" value="Unplaced"/>
</dbReference>
<reference evidence="3" key="1">
    <citation type="submission" date="2025-08" db="UniProtKB">
        <authorList>
            <consortium name="RefSeq"/>
        </authorList>
    </citation>
    <scope>IDENTIFICATION</scope>
    <source>
        <strain evidence="3">11010-0011.00</strain>
        <tissue evidence="3">Whole body</tissue>
    </source>
</reference>
<protein>
    <submittedName>
        <fullName evidence="3">Uncharacterized protein LOC115622492</fullName>
    </submittedName>
</protein>
<dbReference type="GeneID" id="115622492"/>
<keyword evidence="2" id="KW-1185">Reference proteome</keyword>
<keyword evidence="1" id="KW-0732">Signal</keyword>
<sequence length="152" mass="16480">MQESQKTLFLILALSYVLVNVSGDCNTCQSNNVACVNATHFKVCYDNVRNDENIMDCGEGKVCTDLGIICFNEGFYEPSCDPTAAEANCRTCDGNRLFVCTSRTTFQMCNGNTLGPQVSTCPPNKVCSIDSGEFCVDECDVPGQIECNIPAP</sequence>
<accession>A0A6J2TBG2</accession>